<evidence type="ECO:0000259" key="7">
    <source>
        <dbReference type="Pfam" id="PF00171"/>
    </source>
</evidence>
<dbReference type="Gene3D" id="3.40.605.10">
    <property type="entry name" value="Aldehyde Dehydrogenase, Chain A, domain 1"/>
    <property type="match status" value="1"/>
</dbReference>
<evidence type="ECO:0000313" key="8">
    <source>
        <dbReference type="EMBL" id="MBP2703253.1"/>
    </source>
</evidence>
<dbReference type="EMBL" id="JAFCNB010000002">
    <property type="protein sequence ID" value="MBP2703253.1"/>
    <property type="molecule type" value="Genomic_DNA"/>
</dbReference>
<accession>A0A940WEP1</accession>
<comment type="catalytic activity">
    <reaction evidence="4">
        <text>an aldehyde + NAD(+) + H2O = a carboxylate + NADH + 2 H(+)</text>
        <dbReference type="Rhea" id="RHEA:16185"/>
        <dbReference type="ChEBI" id="CHEBI:15377"/>
        <dbReference type="ChEBI" id="CHEBI:15378"/>
        <dbReference type="ChEBI" id="CHEBI:17478"/>
        <dbReference type="ChEBI" id="CHEBI:29067"/>
        <dbReference type="ChEBI" id="CHEBI:57540"/>
        <dbReference type="ChEBI" id="CHEBI:57945"/>
        <dbReference type="EC" id="1.2.1.3"/>
    </reaction>
</comment>
<dbReference type="PROSITE" id="PS00687">
    <property type="entry name" value="ALDEHYDE_DEHYDR_GLU"/>
    <property type="match status" value="1"/>
</dbReference>
<evidence type="ECO:0000256" key="5">
    <source>
        <dbReference type="PROSITE-ProRule" id="PRU10007"/>
    </source>
</evidence>
<dbReference type="Gene3D" id="3.40.309.10">
    <property type="entry name" value="Aldehyde Dehydrogenase, Chain A, domain 2"/>
    <property type="match status" value="1"/>
</dbReference>
<dbReference type="InterPro" id="IPR016162">
    <property type="entry name" value="Ald_DH_N"/>
</dbReference>
<dbReference type="Proteomes" id="UP000674234">
    <property type="component" value="Unassembled WGS sequence"/>
</dbReference>
<evidence type="ECO:0000256" key="3">
    <source>
        <dbReference type="ARBA" id="ARBA00024226"/>
    </source>
</evidence>
<dbReference type="PANTHER" id="PTHR42804:SF1">
    <property type="entry name" value="ALDEHYDE DEHYDROGENASE-RELATED"/>
    <property type="match status" value="1"/>
</dbReference>
<organism evidence="8 9">
    <name type="scientific">Microbispora oryzae</name>
    <dbReference type="NCBI Taxonomy" id="2806554"/>
    <lineage>
        <taxon>Bacteria</taxon>
        <taxon>Bacillati</taxon>
        <taxon>Actinomycetota</taxon>
        <taxon>Actinomycetes</taxon>
        <taxon>Streptosporangiales</taxon>
        <taxon>Streptosporangiaceae</taxon>
        <taxon>Microbispora</taxon>
    </lineage>
</organism>
<comment type="similarity">
    <text evidence="1 6">Belongs to the aldehyde dehydrogenase family.</text>
</comment>
<dbReference type="FunFam" id="3.40.309.10:FF:000009">
    <property type="entry name" value="Aldehyde dehydrogenase A"/>
    <property type="match status" value="1"/>
</dbReference>
<dbReference type="SUPFAM" id="SSF53720">
    <property type="entry name" value="ALDH-like"/>
    <property type="match status" value="1"/>
</dbReference>
<evidence type="ECO:0000256" key="1">
    <source>
        <dbReference type="ARBA" id="ARBA00009986"/>
    </source>
</evidence>
<feature type="domain" description="Aldehyde dehydrogenase" evidence="7">
    <location>
        <begin position="13"/>
        <end position="474"/>
    </location>
</feature>
<gene>
    <name evidence="8" type="ORF">JOL79_05490</name>
</gene>
<dbReference type="AlphaFoldDB" id="A0A940WEP1"/>
<dbReference type="InterPro" id="IPR016161">
    <property type="entry name" value="Ald_DH/histidinol_DH"/>
</dbReference>
<dbReference type="RefSeq" id="WP_210154535.1">
    <property type="nucleotide sequence ID" value="NZ_JAFCNB010000002.1"/>
</dbReference>
<protein>
    <recommendedName>
        <fullName evidence="3">aldehyde dehydrogenase (NAD(+))</fullName>
        <ecNumber evidence="3">1.2.1.3</ecNumber>
    </recommendedName>
</protein>
<dbReference type="FunFam" id="3.40.605.10:FF:000007">
    <property type="entry name" value="NAD/NADP-dependent betaine aldehyde dehydrogenase"/>
    <property type="match status" value="1"/>
</dbReference>
<keyword evidence="2 6" id="KW-0560">Oxidoreductase</keyword>
<dbReference type="PROSITE" id="PS00070">
    <property type="entry name" value="ALDEHYDE_DEHYDR_CYS"/>
    <property type="match status" value="1"/>
</dbReference>
<dbReference type="InterPro" id="IPR016160">
    <property type="entry name" value="Ald_DH_CS_CYS"/>
</dbReference>
<evidence type="ECO:0000256" key="4">
    <source>
        <dbReference type="ARBA" id="ARBA00049194"/>
    </source>
</evidence>
<evidence type="ECO:0000313" key="9">
    <source>
        <dbReference type="Proteomes" id="UP000674234"/>
    </source>
</evidence>
<sequence>MPHRDRLFIAGGWVAPAGTGTIEVISPHTEEVVARVPEGTAADMDRAVAAAREAFDRGPWPRMSMAERAAVVARLAGLYEARQGEIAETITMEMGSPITFSQLAQAPQPLGMLRYYAGLGATFPVEEERPGMFGPVIVRREPVGVVAAIVPWNVPQFVIMTKLAPALVAGCTVVIKPAPETPLDSYLLAEMIEEAGIPAGVVNIVAAGREAGEHLVSHPGVDKVAFTGSTAAGRRIGAICGERLKRCTLELGGKSAAIVLDDCDLPSAMGFLSLATLMNNGQACVAQTRILASRSRYDEVVEAVAEMVRGQRVGDPADPATGIGPLVAARQRDRVEGYVRAGIDEGAKAVVGGLDRPFGRGWYVAPTVFADATNDMRIAREEIFGPVLTVIPYVDEADAIRIANDSDYGLSGSVWTADPDHGVEIARRVRTGTYGVNMMNTMDPNTPFGGVKSSGFGRELGPEGLEAYLECKSIARLG</sequence>
<comment type="caution">
    <text evidence="8">The sequence shown here is derived from an EMBL/GenBank/DDBJ whole genome shotgun (WGS) entry which is preliminary data.</text>
</comment>
<dbReference type="Pfam" id="PF00171">
    <property type="entry name" value="Aldedh"/>
    <property type="match status" value="1"/>
</dbReference>
<dbReference type="GO" id="GO:0004029">
    <property type="term" value="F:aldehyde dehydrogenase (NAD+) activity"/>
    <property type="evidence" value="ECO:0007669"/>
    <property type="project" value="UniProtKB-EC"/>
</dbReference>
<feature type="active site" evidence="5">
    <location>
        <position position="250"/>
    </location>
</feature>
<dbReference type="InterPro" id="IPR029510">
    <property type="entry name" value="Ald_DH_CS_GLU"/>
</dbReference>
<evidence type="ECO:0000256" key="6">
    <source>
        <dbReference type="RuleBase" id="RU003345"/>
    </source>
</evidence>
<keyword evidence="9" id="KW-1185">Reference proteome</keyword>
<reference evidence="8" key="1">
    <citation type="submission" date="2021-02" db="EMBL/GenBank/DDBJ databases">
        <title>Draft genome sequence of Microbispora sp. RL4-1S isolated from rice leaves in Thailand.</title>
        <authorList>
            <person name="Muangham S."/>
            <person name="Duangmal K."/>
        </authorList>
    </citation>
    <scope>NUCLEOTIDE SEQUENCE</scope>
    <source>
        <strain evidence="8">RL4-1S</strain>
    </source>
</reference>
<proteinExistence type="inferred from homology"/>
<dbReference type="PANTHER" id="PTHR42804">
    <property type="entry name" value="ALDEHYDE DEHYDROGENASE"/>
    <property type="match status" value="1"/>
</dbReference>
<dbReference type="InterPro" id="IPR016163">
    <property type="entry name" value="Ald_DH_C"/>
</dbReference>
<dbReference type="EC" id="1.2.1.3" evidence="3"/>
<name>A0A940WEP1_9ACTN</name>
<dbReference type="CDD" id="cd07139">
    <property type="entry name" value="ALDH_AldA-Rv0768"/>
    <property type="match status" value="1"/>
</dbReference>
<dbReference type="InterPro" id="IPR015590">
    <property type="entry name" value="Aldehyde_DH_dom"/>
</dbReference>
<evidence type="ECO:0000256" key="2">
    <source>
        <dbReference type="ARBA" id="ARBA00023002"/>
    </source>
</evidence>